<evidence type="ECO:0000313" key="1">
    <source>
        <dbReference type="EMBL" id="OGY97874.1"/>
    </source>
</evidence>
<dbReference type="InterPro" id="IPR038735">
    <property type="entry name" value="MSMEG_1276-like_NTP-PPase_dom"/>
</dbReference>
<proteinExistence type="predicted"/>
<comment type="caution">
    <text evidence="1">The sequence shown here is derived from an EMBL/GenBank/DDBJ whole genome shotgun (WGS) entry which is preliminary data.</text>
</comment>
<dbReference type="STRING" id="1798647.A2855_02260"/>
<name>A0A1G2C904_9BACT</name>
<evidence type="ECO:0000313" key="2">
    <source>
        <dbReference type="Proteomes" id="UP000179059"/>
    </source>
</evidence>
<evidence type="ECO:0008006" key="3">
    <source>
        <dbReference type="Google" id="ProtNLM"/>
    </source>
</evidence>
<dbReference type="Proteomes" id="UP000179059">
    <property type="component" value="Unassembled WGS sequence"/>
</dbReference>
<reference evidence="1 2" key="1">
    <citation type="journal article" date="2016" name="Nat. Commun.">
        <title>Thousands of microbial genomes shed light on interconnected biogeochemical processes in an aquifer system.</title>
        <authorList>
            <person name="Anantharaman K."/>
            <person name="Brown C.T."/>
            <person name="Hug L.A."/>
            <person name="Sharon I."/>
            <person name="Castelle C.J."/>
            <person name="Probst A.J."/>
            <person name="Thomas B.C."/>
            <person name="Singh A."/>
            <person name="Wilkins M.J."/>
            <person name="Karaoz U."/>
            <person name="Brodie E.L."/>
            <person name="Williams K.H."/>
            <person name="Hubbard S.S."/>
            <person name="Banfield J.F."/>
        </authorList>
    </citation>
    <scope>NUCLEOTIDE SEQUENCE [LARGE SCALE GENOMIC DNA]</scope>
</reference>
<accession>A0A1G2C904</accession>
<organism evidence="1 2">
    <name type="scientific">Candidatus Liptonbacteria bacterium RIFCSPHIGHO2_01_FULL_57_28</name>
    <dbReference type="NCBI Taxonomy" id="1798647"/>
    <lineage>
        <taxon>Bacteria</taxon>
        <taxon>Candidatus Liptoniibacteriota</taxon>
    </lineage>
</organism>
<gene>
    <name evidence="1" type="ORF">A2855_02260</name>
</gene>
<dbReference type="AlphaFoldDB" id="A0A1G2C904"/>
<sequence length="104" mass="11972">MEYHKLVRDKIPAIIEKNGGKYVARVAGEEEFLAKLRDKLKEEVEEFLASSKSEEIADIYEVLDALMKAMKADKNEVLAIQKQKRQDRGGFEEKIILESSEDKK</sequence>
<dbReference type="CDD" id="cd11532">
    <property type="entry name" value="NTP-PPase_COG4997"/>
    <property type="match status" value="1"/>
</dbReference>
<protein>
    <recommendedName>
        <fullName evidence="3">Phosphoribosyl-ATP pyrophosphohydrolase</fullName>
    </recommendedName>
</protein>
<dbReference type="EMBL" id="MHKX01000021">
    <property type="protein sequence ID" value="OGY97874.1"/>
    <property type="molecule type" value="Genomic_DNA"/>
</dbReference>